<feature type="chain" id="PRO_5015674225" description="DUF5689 domain-containing protein" evidence="1">
    <location>
        <begin position="23"/>
        <end position="464"/>
    </location>
</feature>
<dbReference type="Gene3D" id="2.60.120.200">
    <property type="match status" value="1"/>
</dbReference>
<reference evidence="3 4" key="1">
    <citation type="submission" date="2018-04" db="EMBL/GenBank/DDBJ databases">
        <title>Marixanthomonas spongiae HN-E44 sp. nov., isolated from a marine sponge.</title>
        <authorList>
            <person name="Luo L."/>
            <person name="Zhuang L."/>
        </authorList>
    </citation>
    <scope>NUCLEOTIDE SEQUENCE [LARGE SCALE GENOMIC DNA]</scope>
    <source>
        <strain evidence="3 4">HN-E44</strain>
    </source>
</reference>
<dbReference type="InterPro" id="IPR043744">
    <property type="entry name" value="DUF5689"/>
</dbReference>
<dbReference type="PROSITE" id="PS51257">
    <property type="entry name" value="PROKAR_LIPOPROTEIN"/>
    <property type="match status" value="1"/>
</dbReference>
<dbReference type="Proteomes" id="UP000245962">
    <property type="component" value="Unassembled WGS sequence"/>
</dbReference>
<keyword evidence="4" id="KW-1185">Reference proteome</keyword>
<dbReference type="RefSeq" id="WP_116694602.1">
    <property type="nucleotide sequence ID" value="NZ_QEHR01000006.1"/>
</dbReference>
<accession>A0A2U0HZ24</accession>
<comment type="caution">
    <text evidence="3">The sequence shown here is derived from an EMBL/GenBank/DDBJ whole genome shotgun (WGS) entry which is preliminary data.</text>
</comment>
<proteinExistence type="predicted"/>
<keyword evidence="1" id="KW-0732">Signal</keyword>
<evidence type="ECO:0000256" key="1">
    <source>
        <dbReference type="SAM" id="SignalP"/>
    </source>
</evidence>
<sequence>MKAIKNLSLLFLLGLIVVSCVKDDDYDIPEINVDEPDVDVNFTIQNVKDVYRGFEPVLIEAGEDSETPLFIEAYVVSSDESGNFYKQLIIQDSPENPTAGISISTQATDLYTKYEPGRKIYFRVDGLYSGVYADLPTLGTQDGDEVGRIGVDEFNSRIFRSQEVADLVPKEVSISQASSSSSLLNTLVKFSEVEFADEELGESYGNIDDTFSVNRSVVNCDNDEIIMRTSGFSDFKNLSLPEGNGMLTAVLSTFNGTNQLFIRNPDDVMFDGERCDDGSGGGTGEGFECTTPSGGGTAFFNVDFEEFNAIEDYVDAGWTNVNVAGGGTVWEIGNFESNNYAQISGFNSGEDEIASWLVTPEIDMDNTTGEELSFDVQASFDNGTILSVVFSTNFTGDVTTADWQTLSAVNIPTGPDDGFGNFQSVGPVNISCIDGPIHIAFLYEGSDPDATTRYHVDNIKITGN</sequence>
<dbReference type="NCBIfam" id="NF038128">
    <property type="entry name" value="choice_anch_J"/>
    <property type="match status" value="1"/>
</dbReference>
<evidence type="ECO:0000313" key="4">
    <source>
        <dbReference type="Proteomes" id="UP000245962"/>
    </source>
</evidence>
<feature type="signal peptide" evidence="1">
    <location>
        <begin position="1"/>
        <end position="22"/>
    </location>
</feature>
<dbReference type="EMBL" id="QEHR01000006">
    <property type="protein sequence ID" value="PVW14113.1"/>
    <property type="molecule type" value="Genomic_DNA"/>
</dbReference>
<protein>
    <recommendedName>
        <fullName evidence="2">DUF5689 domain-containing protein</fullName>
    </recommendedName>
</protein>
<name>A0A2U0HZ24_9FLAO</name>
<dbReference type="AlphaFoldDB" id="A0A2U0HZ24"/>
<feature type="domain" description="DUF5689" evidence="2">
    <location>
        <begin position="41"/>
        <end position="268"/>
    </location>
</feature>
<organism evidence="3 4">
    <name type="scientific">Marixanthomonas spongiae</name>
    <dbReference type="NCBI Taxonomy" id="2174845"/>
    <lineage>
        <taxon>Bacteria</taxon>
        <taxon>Pseudomonadati</taxon>
        <taxon>Bacteroidota</taxon>
        <taxon>Flavobacteriia</taxon>
        <taxon>Flavobacteriales</taxon>
        <taxon>Flavobacteriaceae</taxon>
        <taxon>Marixanthomonas</taxon>
    </lineage>
</organism>
<dbReference type="OrthoDB" id="1492759at2"/>
<dbReference type="Pfam" id="PF18942">
    <property type="entry name" value="DUF5689"/>
    <property type="match status" value="1"/>
</dbReference>
<gene>
    <name evidence="3" type="ORF">DDV96_09860</name>
</gene>
<evidence type="ECO:0000313" key="3">
    <source>
        <dbReference type="EMBL" id="PVW14113.1"/>
    </source>
</evidence>
<evidence type="ECO:0000259" key="2">
    <source>
        <dbReference type="Pfam" id="PF18942"/>
    </source>
</evidence>